<evidence type="ECO:0000259" key="3">
    <source>
        <dbReference type="PROSITE" id="PS00498"/>
    </source>
</evidence>
<dbReference type="Pfam" id="PF00264">
    <property type="entry name" value="Tyrosinase"/>
    <property type="match status" value="1"/>
</dbReference>
<gene>
    <name evidence="4" type="ORF">BN1723_000724</name>
</gene>
<evidence type="ECO:0000313" key="4">
    <source>
        <dbReference type="EMBL" id="CRK42310.1"/>
    </source>
</evidence>
<keyword evidence="1" id="KW-0479">Metal-binding</keyword>
<protein>
    <recommendedName>
        <fullName evidence="3">Tyrosinase copper-binding domain-containing protein</fullName>
    </recommendedName>
</protein>
<dbReference type="GO" id="GO:0004601">
    <property type="term" value="F:peroxidase activity"/>
    <property type="evidence" value="ECO:0007669"/>
    <property type="project" value="InterPro"/>
</dbReference>
<dbReference type="InterPro" id="IPR010255">
    <property type="entry name" value="Haem_peroxidase_sf"/>
</dbReference>
<dbReference type="PANTHER" id="PTHR11474:SF125">
    <property type="entry name" value="N-ACETYL-6-HYDROXYTRYPTOPHAN OXIDASE IVOB-RELATED"/>
    <property type="match status" value="1"/>
</dbReference>
<evidence type="ECO:0000256" key="2">
    <source>
        <dbReference type="ARBA" id="ARBA00023002"/>
    </source>
</evidence>
<proteinExistence type="predicted"/>
<dbReference type="SUPFAM" id="SSF48056">
    <property type="entry name" value="Di-copper centre-containing domain"/>
    <property type="match status" value="1"/>
</dbReference>
<dbReference type="AlphaFoldDB" id="A0A0G4N7R0"/>
<evidence type="ECO:0000313" key="5">
    <source>
        <dbReference type="Proteomes" id="UP000045706"/>
    </source>
</evidence>
<dbReference type="GO" id="GO:0020037">
    <property type="term" value="F:heme binding"/>
    <property type="evidence" value="ECO:0007669"/>
    <property type="project" value="InterPro"/>
</dbReference>
<dbReference type="Gene3D" id="1.10.420.10">
    <property type="entry name" value="Peroxidase, domain 2"/>
    <property type="match status" value="1"/>
</dbReference>
<dbReference type="PANTHER" id="PTHR11474">
    <property type="entry name" value="TYROSINASE FAMILY MEMBER"/>
    <property type="match status" value="1"/>
</dbReference>
<dbReference type="Gene3D" id="1.10.1280.10">
    <property type="entry name" value="Di-copper center containing domain from catechol oxidase"/>
    <property type="match status" value="1"/>
</dbReference>
<reference evidence="5" key="1">
    <citation type="submission" date="2015-05" db="EMBL/GenBank/DDBJ databases">
        <authorList>
            <person name="Fogelqvist Johan"/>
        </authorList>
    </citation>
    <scope>NUCLEOTIDE SEQUENCE [LARGE SCALE GENOMIC DNA]</scope>
</reference>
<dbReference type="EMBL" id="CVQI01032828">
    <property type="protein sequence ID" value="CRK42310.1"/>
    <property type="molecule type" value="Genomic_DNA"/>
</dbReference>
<dbReference type="InterPro" id="IPR002227">
    <property type="entry name" value="Tyrosinase_Cu-bd"/>
</dbReference>
<accession>A0A0G4N7R0</accession>
<dbReference type="PRINTS" id="PR00092">
    <property type="entry name" value="TYROSINASE"/>
</dbReference>
<evidence type="ECO:0000256" key="1">
    <source>
        <dbReference type="ARBA" id="ARBA00022723"/>
    </source>
</evidence>
<dbReference type="GO" id="GO:0006979">
    <property type="term" value="P:response to oxidative stress"/>
    <property type="evidence" value="ECO:0007669"/>
    <property type="project" value="InterPro"/>
</dbReference>
<organism evidence="4 5">
    <name type="scientific">Verticillium longisporum</name>
    <name type="common">Verticillium dahliae var. longisporum</name>
    <dbReference type="NCBI Taxonomy" id="100787"/>
    <lineage>
        <taxon>Eukaryota</taxon>
        <taxon>Fungi</taxon>
        <taxon>Dikarya</taxon>
        <taxon>Ascomycota</taxon>
        <taxon>Pezizomycotina</taxon>
        <taxon>Sordariomycetes</taxon>
        <taxon>Hypocreomycetidae</taxon>
        <taxon>Glomerellales</taxon>
        <taxon>Plectosphaerellaceae</taxon>
        <taxon>Verticillium</taxon>
    </lineage>
</organism>
<dbReference type="PROSITE" id="PS00498">
    <property type="entry name" value="TYROSINASE_2"/>
    <property type="match status" value="1"/>
</dbReference>
<name>A0A0G4N7R0_VERLO</name>
<keyword evidence="2" id="KW-0560">Oxidoreductase</keyword>
<dbReference type="SUPFAM" id="SSF48113">
    <property type="entry name" value="Heme-dependent peroxidases"/>
    <property type="match status" value="1"/>
</dbReference>
<dbReference type="InterPro" id="IPR050316">
    <property type="entry name" value="Tyrosinase/Hemocyanin"/>
</dbReference>
<feature type="domain" description="Tyrosinase copper-binding" evidence="3">
    <location>
        <begin position="338"/>
        <end position="349"/>
    </location>
</feature>
<dbReference type="InterPro" id="IPR008922">
    <property type="entry name" value="Di-copper_centre_dom_sf"/>
</dbReference>
<sequence length="526" mass="57434">MINSHLETQADPILIPTHQNLTACSCALLSQGAGTRLRLAEQAIAAAVLTPTGDAIKTSDAAELLRGFNDQATAGLERVEGSSKRSVEGCSLYHVNIRKDYEQKAYIRAVQCLLTRPSKVDSSAVPGARTRYDDFVAIHINQTLSIHGTGNIVTWHRYFLHSYETALRDECGYEGYQPYWKWFKYRDNPTENTLVDGSEYSIGGDGEFWEHNGSTAGMGSVKIPPGNGGGCVTNGPLANMTINIGPVRPGMSGVKANPEGQFAYNPGCLRRDLSSYTLIKWMTATDLINITLGDASHTILSFQTELQGRFSDGFLGMHAAGYAAVGGEANDPFSSPNDPSFFLHHAMVDCLYWILQVLHTLQADQVAGTITILDNPPSRNAVKEDTISMGVLAKDVTIGHLINTLIGRPLCYVLIALFRDKTIGPHGLVALVGAHTTSQQMFVNESRAGDPQDSTPGVWDVKFYPETTGKAPARVFRFPSDIKLSQHPTTKKEWKEFSGGGGQNHWNEDYATMRTSVSFRWSSNGP</sequence>
<dbReference type="GO" id="GO:0046872">
    <property type="term" value="F:metal ion binding"/>
    <property type="evidence" value="ECO:0007669"/>
    <property type="project" value="UniProtKB-KW"/>
</dbReference>
<dbReference type="Proteomes" id="UP000045706">
    <property type="component" value="Unassembled WGS sequence"/>
</dbReference>